<dbReference type="InterPro" id="IPR036188">
    <property type="entry name" value="FAD/NAD-bd_sf"/>
</dbReference>
<dbReference type="Pfam" id="PF01593">
    <property type="entry name" value="Amino_oxidase"/>
    <property type="match status" value="1"/>
</dbReference>
<protein>
    <submittedName>
        <fullName evidence="2">NAD(P)-binding protein</fullName>
    </submittedName>
</protein>
<dbReference type="GO" id="GO:0016491">
    <property type="term" value="F:oxidoreductase activity"/>
    <property type="evidence" value="ECO:0007669"/>
    <property type="project" value="InterPro"/>
</dbReference>
<reference evidence="2 3" key="1">
    <citation type="submission" date="2020-01" db="EMBL/GenBank/DDBJ databases">
        <title>Pseudarthrobacter psychrotolerans sp. nov., isolated from antarctic soil.</title>
        <authorList>
            <person name="Shin Y."/>
            <person name="Park W."/>
        </authorList>
    </citation>
    <scope>NUCLEOTIDE SEQUENCE [LARGE SCALE GENOMIC DNA]</scope>
    <source>
        <strain evidence="2 3">YJ56</strain>
    </source>
</reference>
<dbReference type="InterPro" id="IPR050281">
    <property type="entry name" value="Flavin_monoamine_oxidase"/>
</dbReference>
<dbReference type="AlphaFoldDB" id="A0A6P1NEB4"/>
<dbReference type="SUPFAM" id="SSF51905">
    <property type="entry name" value="FAD/NAD(P)-binding domain"/>
    <property type="match status" value="1"/>
</dbReference>
<gene>
    <name evidence="2" type="ORF">GU243_03170</name>
</gene>
<organism evidence="2 3">
    <name type="scientific">Pseudarthrobacter psychrotolerans</name>
    <dbReference type="NCBI Taxonomy" id="2697569"/>
    <lineage>
        <taxon>Bacteria</taxon>
        <taxon>Bacillati</taxon>
        <taxon>Actinomycetota</taxon>
        <taxon>Actinomycetes</taxon>
        <taxon>Micrococcales</taxon>
        <taxon>Micrococcaceae</taxon>
        <taxon>Pseudarthrobacter</taxon>
    </lineage>
</organism>
<proteinExistence type="predicted"/>
<evidence type="ECO:0000313" key="3">
    <source>
        <dbReference type="Proteomes" id="UP000464186"/>
    </source>
</evidence>
<dbReference type="EMBL" id="CP047898">
    <property type="protein sequence ID" value="QHK18925.1"/>
    <property type="molecule type" value="Genomic_DNA"/>
</dbReference>
<dbReference type="Proteomes" id="UP000464186">
    <property type="component" value="Chromosome"/>
</dbReference>
<dbReference type="PANTHER" id="PTHR10742:SF410">
    <property type="entry name" value="LYSINE-SPECIFIC HISTONE DEMETHYLASE 2"/>
    <property type="match status" value="1"/>
</dbReference>
<evidence type="ECO:0000259" key="1">
    <source>
        <dbReference type="Pfam" id="PF01593"/>
    </source>
</evidence>
<accession>A0A6P1NEB4</accession>
<dbReference type="InterPro" id="IPR002937">
    <property type="entry name" value="Amino_oxidase"/>
</dbReference>
<keyword evidence="3" id="KW-1185">Reference proteome</keyword>
<dbReference type="KEGG" id="psey:GU243_03170"/>
<feature type="domain" description="Amine oxidase" evidence="1">
    <location>
        <begin position="15"/>
        <end position="432"/>
    </location>
</feature>
<name>A0A6P1NEB4_9MICC</name>
<dbReference type="Gene3D" id="3.50.50.60">
    <property type="entry name" value="FAD/NAD(P)-binding domain"/>
    <property type="match status" value="1"/>
</dbReference>
<evidence type="ECO:0000313" key="2">
    <source>
        <dbReference type="EMBL" id="QHK18925.1"/>
    </source>
</evidence>
<dbReference type="PANTHER" id="PTHR10742">
    <property type="entry name" value="FLAVIN MONOAMINE OXIDASE"/>
    <property type="match status" value="1"/>
</dbReference>
<sequence>MNDIHDVVVVGAGPAGLGLAYDLRDLDLDIQVLEADDDIGGRTRSLQLAGATVNTGAMFIYRGTRAEALAKELGQETLPFHPATYGVHIDGVTSVAGSTAEVVERLPLPLESKDALVDFMEGLESEYRANVSGGTITAKAAGLEHETVAARLEGLPGPARSIIESAVRGGAVGDAAQLSAKYALRYLASYIAHECDNRLYPVNGMQALPRALAANAGARTSIATGMCVHSVRLRDDLVEVTAGDGERQRVFLARHVVVTVPAPQVAGLCHDLPRWKVEALRAAETPGSTTLTIAANIEGLPKFADWSFVSTVGKKFDAIINPQPGVLPADGIVRFTCYGNSAGFVPGIESDEQQIQRWIEDFLEVAPELQGRIVGSVATTWEHCFSVLSPKRNDALPELQRSIGNLHFAGDYTSETAGSHGAYGEASRVAQLLREAFGEGPTSPSHRGLLASG</sequence>